<keyword evidence="2" id="KW-0808">Transferase</keyword>
<dbReference type="Gene3D" id="3.40.630.30">
    <property type="match status" value="1"/>
</dbReference>
<dbReference type="GO" id="GO:0016747">
    <property type="term" value="F:acyltransferase activity, transferring groups other than amino-acyl groups"/>
    <property type="evidence" value="ECO:0007669"/>
    <property type="project" value="InterPro"/>
</dbReference>
<accession>A0A3D9KJB0</accession>
<dbReference type="Pfam" id="PF00583">
    <property type="entry name" value="Acetyltransf_1"/>
    <property type="match status" value="1"/>
</dbReference>
<organism evidence="2 3">
    <name type="scientific">Cohnella phaseoli</name>
    <dbReference type="NCBI Taxonomy" id="456490"/>
    <lineage>
        <taxon>Bacteria</taxon>
        <taxon>Bacillati</taxon>
        <taxon>Bacillota</taxon>
        <taxon>Bacilli</taxon>
        <taxon>Bacillales</taxon>
        <taxon>Paenibacillaceae</taxon>
        <taxon>Cohnella</taxon>
    </lineage>
</organism>
<dbReference type="InterPro" id="IPR000182">
    <property type="entry name" value="GNAT_dom"/>
</dbReference>
<sequence>MEIRLRAASPDDVGLLADMNKRLIEDEGSSNPLDREQLQARMRNWLEADWKADFLICGEETAGYALYRFKENDYHPGIKEVYLRQYFVGREYRGKGLGLQGVTLLKKLRFKGVATIEIDVLEENRLGKSFWLRAGFEPYACNMRMRNT</sequence>
<dbReference type="Proteomes" id="UP000256977">
    <property type="component" value="Unassembled WGS sequence"/>
</dbReference>
<feature type="domain" description="N-acetyltransferase" evidence="1">
    <location>
        <begin position="3"/>
        <end position="148"/>
    </location>
</feature>
<keyword evidence="3" id="KW-1185">Reference proteome</keyword>
<dbReference type="InterPro" id="IPR016181">
    <property type="entry name" value="Acyl_CoA_acyltransferase"/>
</dbReference>
<evidence type="ECO:0000259" key="1">
    <source>
        <dbReference type="PROSITE" id="PS51186"/>
    </source>
</evidence>
<gene>
    <name evidence="2" type="ORF">DFP98_103423</name>
</gene>
<proteinExistence type="predicted"/>
<dbReference type="OrthoDB" id="1902415at2"/>
<dbReference type="PROSITE" id="PS51186">
    <property type="entry name" value="GNAT"/>
    <property type="match status" value="1"/>
</dbReference>
<dbReference type="RefSeq" id="WP_116059677.1">
    <property type="nucleotide sequence ID" value="NZ_QRDZ01000003.1"/>
</dbReference>
<dbReference type="AlphaFoldDB" id="A0A3D9KJB0"/>
<reference evidence="2 3" key="1">
    <citation type="submission" date="2018-07" db="EMBL/GenBank/DDBJ databases">
        <title>Genomic Encyclopedia of Type Strains, Phase III (KMG-III): the genomes of soil and plant-associated and newly described type strains.</title>
        <authorList>
            <person name="Whitman W."/>
        </authorList>
    </citation>
    <scope>NUCLEOTIDE SEQUENCE [LARGE SCALE GENOMIC DNA]</scope>
    <source>
        <strain evidence="2 3">CECT 7287</strain>
    </source>
</reference>
<comment type="caution">
    <text evidence="2">The sequence shown here is derived from an EMBL/GenBank/DDBJ whole genome shotgun (WGS) entry which is preliminary data.</text>
</comment>
<protein>
    <submittedName>
        <fullName evidence="2">RimJ/RimL family protein N-acetyltransferase</fullName>
    </submittedName>
</protein>
<dbReference type="EMBL" id="QRDZ01000003">
    <property type="protein sequence ID" value="RED86568.1"/>
    <property type="molecule type" value="Genomic_DNA"/>
</dbReference>
<evidence type="ECO:0000313" key="3">
    <source>
        <dbReference type="Proteomes" id="UP000256977"/>
    </source>
</evidence>
<dbReference type="SUPFAM" id="SSF55729">
    <property type="entry name" value="Acyl-CoA N-acyltransferases (Nat)"/>
    <property type="match status" value="1"/>
</dbReference>
<name>A0A3D9KJB0_9BACL</name>
<evidence type="ECO:0000313" key="2">
    <source>
        <dbReference type="EMBL" id="RED86568.1"/>
    </source>
</evidence>